<protein>
    <submittedName>
        <fullName evidence="1">Uncharacterized protein</fullName>
    </submittedName>
</protein>
<evidence type="ECO:0000313" key="1">
    <source>
        <dbReference type="EMBL" id="KAK8883267.1"/>
    </source>
</evidence>
<name>A0ABR2JWL2_9EUKA</name>
<sequence length="81" mass="8642">MGVGIFNKIKRGLQNFGHRIGGFIQNKLPGLVDTSRKIIGAVKPVTQFIPGVSNVVNTIDKGLGLVDRVGGIGRSLMNEVK</sequence>
<reference evidence="1 2" key="1">
    <citation type="submission" date="2024-04" db="EMBL/GenBank/DDBJ databases">
        <title>Tritrichomonas musculus Genome.</title>
        <authorList>
            <person name="Alves-Ferreira E."/>
            <person name="Grigg M."/>
            <person name="Lorenzi H."/>
            <person name="Galac M."/>
        </authorList>
    </citation>
    <scope>NUCLEOTIDE SEQUENCE [LARGE SCALE GENOMIC DNA]</scope>
    <source>
        <strain evidence="1 2">EAF2021</strain>
    </source>
</reference>
<organism evidence="1 2">
    <name type="scientific">Tritrichomonas musculus</name>
    <dbReference type="NCBI Taxonomy" id="1915356"/>
    <lineage>
        <taxon>Eukaryota</taxon>
        <taxon>Metamonada</taxon>
        <taxon>Parabasalia</taxon>
        <taxon>Tritrichomonadida</taxon>
        <taxon>Tritrichomonadidae</taxon>
        <taxon>Tritrichomonas</taxon>
    </lineage>
</organism>
<accession>A0ABR2JWL2</accession>
<keyword evidence="2" id="KW-1185">Reference proteome</keyword>
<proteinExistence type="predicted"/>
<comment type="caution">
    <text evidence="1">The sequence shown here is derived from an EMBL/GenBank/DDBJ whole genome shotgun (WGS) entry which is preliminary data.</text>
</comment>
<gene>
    <name evidence="1" type="ORF">M9Y10_045918</name>
</gene>
<dbReference type="Proteomes" id="UP001470230">
    <property type="component" value="Unassembled WGS sequence"/>
</dbReference>
<dbReference type="EMBL" id="JAPFFF010000009">
    <property type="protein sequence ID" value="KAK8883267.1"/>
    <property type="molecule type" value="Genomic_DNA"/>
</dbReference>
<evidence type="ECO:0000313" key="2">
    <source>
        <dbReference type="Proteomes" id="UP001470230"/>
    </source>
</evidence>